<proteinExistence type="predicted"/>
<dbReference type="InterPro" id="IPR052744">
    <property type="entry name" value="GPAT/DAPAT"/>
</dbReference>
<keyword evidence="2" id="KW-0472">Membrane</keyword>
<feature type="domain" description="Phospholipid/glycerol acyltransferase" evidence="3">
    <location>
        <begin position="45"/>
        <end position="195"/>
    </location>
</feature>
<dbReference type="GO" id="GO:0004366">
    <property type="term" value="F:glycerol-3-phosphate O-acyltransferase activity"/>
    <property type="evidence" value="ECO:0007669"/>
    <property type="project" value="TreeGrafter"/>
</dbReference>
<comment type="caution">
    <text evidence="4">The sequence shown here is derived from an EMBL/GenBank/DDBJ whole genome shotgun (WGS) entry which is preliminary data.</text>
</comment>
<dbReference type="Proteomes" id="UP000772434">
    <property type="component" value="Unassembled WGS sequence"/>
</dbReference>
<gene>
    <name evidence="4" type="ORF">BDP27DRAFT_1340522</name>
</gene>
<protein>
    <recommendedName>
        <fullName evidence="3">Phospholipid/glycerol acyltransferase domain-containing protein</fullName>
    </recommendedName>
</protein>
<dbReference type="PANTHER" id="PTHR31605">
    <property type="entry name" value="GLYCEROL-3-PHOSPHATE O-ACYLTRANSFERASE 1"/>
    <property type="match status" value="1"/>
</dbReference>
<dbReference type="SMART" id="SM00563">
    <property type="entry name" value="PlsC"/>
    <property type="match status" value="1"/>
</dbReference>
<evidence type="ECO:0000256" key="1">
    <source>
        <dbReference type="SAM" id="MobiDB-lite"/>
    </source>
</evidence>
<feature type="region of interest" description="Disordered" evidence="1">
    <location>
        <begin position="633"/>
        <end position="664"/>
    </location>
</feature>
<evidence type="ECO:0000313" key="4">
    <source>
        <dbReference type="EMBL" id="KAF9059844.1"/>
    </source>
</evidence>
<keyword evidence="5" id="KW-1185">Reference proteome</keyword>
<sequence length="698" mass="76708">MELKLVYRALRKVSDWTVTGYYSEVVVEGQENILNIQHDTSYGPVIIGSTHHNEMIDIATLSMTMPKAHGERRHVSFWAKESMFRNPVGGWVMRSSGAIPVKRNLDKSEVGLSGQGVKESNGSESLFSSTIHALSLGGVVGVFPEGTSYTQPGIVQVLPGTARAAVEYEFWRDKSRQDSMPGDDVVIVPVGIVYTDKSQYQSRLLVRYGKPIRIKEVLSTPTTSSLSSSLDFSTLDTSANSSSFSLLDTSTGTSSPSRPPSTLDTDAEAVSATRMHSATKDLASRLERALFGLTINAPDWETLYAAGVARDIIFENKELALRNWVPVSQLIIDLLSPESELVIEAKHALTRYFALLHHTGLSHAVLNHIFPLPAPTLSTFDAKANVGFLTASEWMSYQRTTFRQHLGFSTSVAKNAAHAVAILPVLPIYAPAFLVSHLTVRCLATPGEEEGEAQFRAVGGGVGLGIGLAIGRALLSRICTNNAVLKVGARVVSGRWFDIVRKHFSNILPLNFEMPGIFDTVYNRLSALLTTLDSSGTIKSFASRSLEGLGWLMAAWFVVKWYGFFIKRAHMTYRYTLSGPARSLWVHHLYVLLFPWHYQMNYRATSRLLQDSDVIPYTTLPPPPTNAFIRKRARQNEAQSQVKPSSDPSPGPSSERSNVNRPGPIPTSKLILSLLLAREEARRAVFSLDGFAAAVKAL</sequence>
<feature type="compositionally biased region" description="Low complexity" evidence="1">
    <location>
        <begin position="248"/>
        <end position="264"/>
    </location>
</feature>
<dbReference type="EMBL" id="JADNRY010000274">
    <property type="protein sequence ID" value="KAF9059844.1"/>
    <property type="molecule type" value="Genomic_DNA"/>
</dbReference>
<dbReference type="OrthoDB" id="1044435at2759"/>
<dbReference type="Pfam" id="PF01553">
    <property type="entry name" value="Acyltransferase"/>
    <property type="match status" value="1"/>
</dbReference>
<keyword evidence="2" id="KW-1133">Transmembrane helix</keyword>
<dbReference type="SUPFAM" id="SSF69593">
    <property type="entry name" value="Glycerol-3-phosphate (1)-acyltransferase"/>
    <property type="match status" value="1"/>
</dbReference>
<accession>A0A9P5PAJ1</accession>
<evidence type="ECO:0000313" key="5">
    <source>
        <dbReference type="Proteomes" id="UP000772434"/>
    </source>
</evidence>
<dbReference type="InterPro" id="IPR002123">
    <property type="entry name" value="Plipid/glycerol_acylTrfase"/>
</dbReference>
<feature type="transmembrane region" description="Helical" evidence="2">
    <location>
        <begin position="548"/>
        <end position="566"/>
    </location>
</feature>
<dbReference type="GO" id="GO:0008654">
    <property type="term" value="P:phospholipid biosynthetic process"/>
    <property type="evidence" value="ECO:0007669"/>
    <property type="project" value="TreeGrafter"/>
</dbReference>
<name>A0A9P5PAJ1_9AGAR</name>
<feature type="region of interest" description="Disordered" evidence="1">
    <location>
        <begin position="242"/>
        <end position="264"/>
    </location>
</feature>
<dbReference type="AlphaFoldDB" id="A0A9P5PAJ1"/>
<dbReference type="PANTHER" id="PTHR31605:SF0">
    <property type="entry name" value="GLYCEROL-3-PHOSPHATE O-ACYLTRANSFERASE 1"/>
    <property type="match status" value="1"/>
</dbReference>
<keyword evidence="2" id="KW-0812">Transmembrane</keyword>
<organism evidence="4 5">
    <name type="scientific">Rhodocollybia butyracea</name>
    <dbReference type="NCBI Taxonomy" id="206335"/>
    <lineage>
        <taxon>Eukaryota</taxon>
        <taxon>Fungi</taxon>
        <taxon>Dikarya</taxon>
        <taxon>Basidiomycota</taxon>
        <taxon>Agaricomycotina</taxon>
        <taxon>Agaricomycetes</taxon>
        <taxon>Agaricomycetidae</taxon>
        <taxon>Agaricales</taxon>
        <taxon>Marasmiineae</taxon>
        <taxon>Omphalotaceae</taxon>
        <taxon>Rhodocollybia</taxon>
    </lineage>
</organism>
<feature type="compositionally biased region" description="Low complexity" evidence="1">
    <location>
        <begin position="644"/>
        <end position="657"/>
    </location>
</feature>
<evidence type="ECO:0000259" key="3">
    <source>
        <dbReference type="SMART" id="SM00563"/>
    </source>
</evidence>
<evidence type="ECO:0000256" key="2">
    <source>
        <dbReference type="SAM" id="Phobius"/>
    </source>
</evidence>
<reference evidence="4" key="1">
    <citation type="submission" date="2020-11" db="EMBL/GenBank/DDBJ databases">
        <authorList>
            <consortium name="DOE Joint Genome Institute"/>
            <person name="Ahrendt S."/>
            <person name="Riley R."/>
            <person name="Andreopoulos W."/>
            <person name="Labutti K."/>
            <person name="Pangilinan J."/>
            <person name="Ruiz-Duenas F.J."/>
            <person name="Barrasa J.M."/>
            <person name="Sanchez-Garcia M."/>
            <person name="Camarero S."/>
            <person name="Miyauchi S."/>
            <person name="Serrano A."/>
            <person name="Linde D."/>
            <person name="Babiker R."/>
            <person name="Drula E."/>
            <person name="Ayuso-Fernandez I."/>
            <person name="Pacheco R."/>
            <person name="Padilla G."/>
            <person name="Ferreira P."/>
            <person name="Barriuso J."/>
            <person name="Kellner H."/>
            <person name="Castanera R."/>
            <person name="Alfaro M."/>
            <person name="Ramirez L."/>
            <person name="Pisabarro A.G."/>
            <person name="Kuo A."/>
            <person name="Tritt A."/>
            <person name="Lipzen A."/>
            <person name="He G."/>
            <person name="Yan M."/>
            <person name="Ng V."/>
            <person name="Cullen D."/>
            <person name="Martin F."/>
            <person name="Rosso M.-N."/>
            <person name="Henrissat B."/>
            <person name="Hibbett D."/>
            <person name="Martinez A.T."/>
            <person name="Grigoriev I.V."/>
        </authorList>
    </citation>
    <scope>NUCLEOTIDE SEQUENCE</scope>
    <source>
        <strain evidence="4">AH 40177</strain>
    </source>
</reference>
<dbReference type="GO" id="GO:0016287">
    <property type="term" value="F:glycerone-phosphate O-acyltransferase activity"/>
    <property type="evidence" value="ECO:0007669"/>
    <property type="project" value="TreeGrafter"/>
</dbReference>